<proteinExistence type="predicted"/>
<protein>
    <submittedName>
        <fullName evidence="2">Uncharacterized protein</fullName>
    </submittedName>
</protein>
<organism evidence="2 3">
    <name type="scientific">Argiope bruennichi</name>
    <name type="common">Wasp spider</name>
    <name type="synonym">Aranea bruennichi</name>
    <dbReference type="NCBI Taxonomy" id="94029"/>
    <lineage>
        <taxon>Eukaryota</taxon>
        <taxon>Metazoa</taxon>
        <taxon>Ecdysozoa</taxon>
        <taxon>Arthropoda</taxon>
        <taxon>Chelicerata</taxon>
        <taxon>Arachnida</taxon>
        <taxon>Araneae</taxon>
        <taxon>Araneomorphae</taxon>
        <taxon>Entelegynae</taxon>
        <taxon>Araneoidea</taxon>
        <taxon>Araneidae</taxon>
        <taxon>Argiope</taxon>
    </lineage>
</organism>
<dbReference type="Proteomes" id="UP000807504">
    <property type="component" value="Unassembled WGS sequence"/>
</dbReference>
<gene>
    <name evidence="2" type="ORF">HNY73_003222</name>
</gene>
<evidence type="ECO:0000313" key="3">
    <source>
        <dbReference type="Proteomes" id="UP000807504"/>
    </source>
</evidence>
<dbReference type="EMBL" id="JABXBU010000002">
    <property type="protein sequence ID" value="KAF8795368.1"/>
    <property type="molecule type" value="Genomic_DNA"/>
</dbReference>
<reference evidence="2" key="1">
    <citation type="journal article" date="2020" name="bioRxiv">
        <title>Chromosome-level reference genome of the European wasp spider Argiope bruennichi: a resource for studies on range expansion and evolutionary adaptation.</title>
        <authorList>
            <person name="Sheffer M.M."/>
            <person name="Hoppe A."/>
            <person name="Krehenwinkel H."/>
            <person name="Uhl G."/>
            <person name="Kuss A.W."/>
            <person name="Jensen L."/>
            <person name="Jensen C."/>
            <person name="Gillespie R.G."/>
            <person name="Hoff K.J."/>
            <person name="Prost S."/>
        </authorList>
    </citation>
    <scope>NUCLEOTIDE SEQUENCE</scope>
</reference>
<feature type="compositionally biased region" description="Polar residues" evidence="1">
    <location>
        <begin position="83"/>
        <end position="98"/>
    </location>
</feature>
<sequence length="98" mass="10047">MGCITSTSTKAAPEVCAPEPIQINIIAASKTPSFASSISGEKQLSQTATNCASPSVVDGLTSVAMARSVSETTELAQKENTDPGANQESQDVSQKQST</sequence>
<evidence type="ECO:0000313" key="2">
    <source>
        <dbReference type="EMBL" id="KAF8795368.1"/>
    </source>
</evidence>
<dbReference type="AlphaFoldDB" id="A0A8T0FYT9"/>
<comment type="caution">
    <text evidence="2">The sequence shown here is derived from an EMBL/GenBank/DDBJ whole genome shotgun (WGS) entry which is preliminary data.</text>
</comment>
<evidence type="ECO:0000256" key="1">
    <source>
        <dbReference type="SAM" id="MobiDB-lite"/>
    </source>
</evidence>
<accession>A0A8T0FYT9</accession>
<reference evidence="2" key="2">
    <citation type="submission" date="2020-06" db="EMBL/GenBank/DDBJ databases">
        <authorList>
            <person name="Sheffer M."/>
        </authorList>
    </citation>
    <scope>NUCLEOTIDE SEQUENCE</scope>
</reference>
<feature type="region of interest" description="Disordered" evidence="1">
    <location>
        <begin position="69"/>
        <end position="98"/>
    </location>
</feature>
<name>A0A8T0FYT9_ARGBR</name>
<keyword evidence="3" id="KW-1185">Reference proteome</keyword>